<evidence type="ECO:0008006" key="14">
    <source>
        <dbReference type="Google" id="ProtNLM"/>
    </source>
</evidence>
<dbReference type="SUPFAM" id="SSF46689">
    <property type="entry name" value="Homeodomain-like"/>
    <property type="match status" value="1"/>
</dbReference>
<feature type="compositionally biased region" description="Basic and acidic residues" evidence="9">
    <location>
        <begin position="222"/>
        <end position="235"/>
    </location>
</feature>
<evidence type="ECO:0000256" key="9">
    <source>
        <dbReference type="SAM" id="MobiDB-lite"/>
    </source>
</evidence>
<dbReference type="Pfam" id="PF00249">
    <property type="entry name" value="Myb_DNA-binding"/>
    <property type="match status" value="1"/>
</dbReference>
<dbReference type="InterPro" id="IPR011006">
    <property type="entry name" value="CheY-like_superfamily"/>
</dbReference>
<dbReference type="InterPro" id="IPR009057">
    <property type="entry name" value="Homeodomain-like_sf"/>
</dbReference>
<gene>
    <name evidence="12" type="ORF">FH972_012390</name>
</gene>
<dbReference type="Proteomes" id="UP000327013">
    <property type="component" value="Chromosome 5"/>
</dbReference>
<dbReference type="FunFam" id="1.10.10.60:FF:000007">
    <property type="entry name" value="Two-component response regulator"/>
    <property type="match status" value="1"/>
</dbReference>
<keyword evidence="5" id="KW-0804">Transcription</keyword>
<dbReference type="GO" id="GO:0003700">
    <property type="term" value="F:DNA-binding transcription factor activity"/>
    <property type="evidence" value="ECO:0007669"/>
    <property type="project" value="InterPro"/>
</dbReference>
<feature type="domain" description="HTH myb-type" evidence="11">
    <location>
        <begin position="314"/>
        <end position="373"/>
    </location>
</feature>
<feature type="compositionally biased region" description="Polar residues" evidence="9">
    <location>
        <begin position="301"/>
        <end position="311"/>
    </location>
</feature>
<dbReference type="PROSITE" id="PS50110">
    <property type="entry name" value="RESPONSE_REGULATORY"/>
    <property type="match status" value="1"/>
</dbReference>
<dbReference type="InterPro" id="IPR001789">
    <property type="entry name" value="Sig_transdc_resp-reg_receiver"/>
</dbReference>
<dbReference type="InterPro" id="IPR017930">
    <property type="entry name" value="Myb_dom"/>
</dbReference>
<evidence type="ECO:0000256" key="1">
    <source>
        <dbReference type="ARBA" id="ARBA00004123"/>
    </source>
</evidence>
<name>A0A5N6R3M4_9ROSI</name>
<protein>
    <recommendedName>
        <fullName evidence="14">Two-component response regulator-like APRR2</fullName>
    </recommendedName>
</protein>
<comment type="subcellular location">
    <subcellularLocation>
        <location evidence="1">Nucleus</location>
    </subcellularLocation>
</comment>
<dbReference type="InterPro" id="IPR006447">
    <property type="entry name" value="Myb_dom_plants"/>
</dbReference>
<dbReference type="GO" id="GO:0045893">
    <property type="term" value="P:positive regulation of DNA-templated transcription"/>
    <property type="evidence" value="ECO:0007669"/>
    <property type="project" value="InterPro"/>
</dbReference>
<evidence type="ECO:0000256" key="8">
    <source>
        <dbReference type="PROSITE-ProRule" id="PRU00169"/>
    </source>
</evidence>
<evidence type="ECO:0000259" key="10">
    <source>
        <dbReference type="PROSITE" id="PS50110"/>
    </source>
</evidence>
<keyword evidence="6" id="KW-0539">Nucleus</keyword>
<sequence length="563" mass="62516">MVCTANDLQEWKDFPKGLRVLLLDGDSISAAEMRSKLEAMDYIVSTFCHENEALTAILDKPGSFHVAIVEVGPNDSHGSFKFLETAKDLPTIMTSNIHCLSTVMKCIALGAVEFLRKPLSEDKLRNIWQHVVHKAFNTKNSFLSESLKPVKESVVSMLQLQLEDGEPDNKISVETENVSLVHENDQHSVGSDKYPAPSTPQLKQGARLLDDGDCQDQTNCSTEKESGEQDGESKSVETTCGESIAEGTLQEGKPQLPGNNLIKEDEESPDGFKSERKASPHQHNRDGCSNIDGGGGLENLSKPSVNNSSLARANRKKMKVDWTSDLHKKFVHAVEQLGVDQAIPSRILELMKVEGLTRHNVASHLQKYRMHKRHILPKEDERRWPHTRDLMQRSYYPQRPIMAFPPYHSNHTVSTAPIYPVWGSPGGHPAGVQMWGSPGYPAWQPTDNWHWKPFLGMPADTWGCPVMTTPHTPYPSFHQNTSGFHHAGAVHNNSCGISQNSFDLHPAEEVIDKVVKEAISSPWLPLPLGLKPPSTESVLTELSRQGISSIPPHIINGSNHHPH</sequence>
<dbReference type="PROSITE" id="PS51294">
    <property type="entry name" value="HTH_MYB"/>
    <property type="match status" value="1"/>
</dbReference>
<proteinExistence type="predicted"/>
<dbReference type="FunFam" id="3.40.50.2300:FF:000206">
    <property type="entry name" value="Two-component response regulator-like APRR2"/>
    <property type="match status" value="1"/>
</dbReference>
<dbReference type="GO" id="GO:0000976">
    <property type="term" value="F:transcription cis-regulatory region binding"/>
    <property type="evidence" value="ECO:0007669"/>
    <property type="project" value="TreeGrafter"/>
</dbReference>
<evidence type="ECO:0000256" key="5">
    <source>
        <dbReference type="ARBA" id="ARBA00023163"/>
    </source>
</evidence>
<dbReference type="EMBL" id="CM017325">
    <property type="protein sequence ID" value="KAE8055559.1"/>
    <property type="molecule type" value="Genomic_DNA"/>
</dbReference>
<dbReference type="InterPro" id="IPR001005">
    <property type="entry name" value="SANT/Myb"/>
</dbReference>
<feature type="domain" description="Response regulatory" evidence="10">
    <location>
        <begin position="19"/>
        <end position="132"/>
    </location>
</feature>
<evidence type="ECO:0000256" key="4">
    <source>
        <dbReference type="ARBA" id="ARBA00023125"/>
    </source>
</evidence>
<evidence type="ECO:0000313" key="13">
    <source>
        <dbReference type="Proteomes" id="UP000327013"/>
    </source>
</evidence>
<dbReference type="InterPro" id="IPR044825">
    <property type="entry name" value="GLK1/2-like"/>
</dbReference>
<dbReference type="NCBIfam" id="TIGR01557">
    <property type="entry name" value="myb_SHAQKYF"/>
    <property type="match status" value="1"/>
</dbReference>
<organism evidence="12 13">
    <name type="scientific">Carpinus fangiana</name>
    <dbReference type="NCBI Taxonomy" id="176857"/>
    <lineage>
        <taxon>Eukaryota</taxon>
        <taxon>Viridiplantae</taxon>
        <taxon>Streptophyta</taxon>
        <taxon>Embryophyta</taxon>
        <taxon>Tracheophyta</taxon>
        <taxon>Spermatophyta</taxon>
        <taxon>Magnoliopsida</taxon>
        <taxon>eudicotyledons</taxon>
        <taxon>Gunneridae</taxon>
        <taxon>Pentapetalae</taxon>
        <taxon>rosids</taxon>
        <taxon>fabids</taxon>
        <taxon>Fagales</taxon>
        <taxon>Betulaceae</taxon>
        <taxon>Carpinus</taxon>
    </lineage>
</organism>
<dbReference type="SUPFAM" id="SSF52172">
    <property type="entry name" value="CheY-like"/>
    <property type="match status" value="1"/>
</dbReference>
<dbReference type="GO" id="GO:0005634">
    <property type="term" value="C:nucleus"/>
    <property type="evidence" value="ECO:0007669"/>
    <property type="project" value="UniProtKB-SubCell"/>
</dbReference>
<dbReference type="PANTHER" id="PTHR31312:SF4">
    <property type="entry name" value="TWO-COMPONENT RESPONSE REGULATOR-LIKE APRR2"/>
    <property type="match status" value="1"/>
</dbReference>
<feature type="region of interest" description="Disordered" evidence="9">
    <location>
        <begin position="184"/>
        <end position="318"/>
    </location>
</feature>
<comment type="caution">
    <text evidence="8">Lacks conserved residue(s) required for the propagation of feature annotation.</text>
</comment>
<dbReference type="GO" id="GO:0000160">
    <property type="term" value="P:phosphorelay signal transduction system"/>
    <property type="evidence" value="ECO:0007669"/>
    <property type="project" value="UniProtKB-KW"/>
</dbReference>
<evidence type="ECO:0000256" key="3">
    <source>
        <dbReference type="ARBA" id="ARBA00023015"/>
    </source>
</evidence>
<dbReference type="OrthoDB" id="1907052at2759"/>
<keyword evidence="2" id="KW-0902">Two-component regulatory system</keyword>
<dbReference type="PANTHER" id="PTHR31312">
    <property type="entry name" value="TRANSCRIPTION ACTIVATOR GLK1"/>
    <property type="match status" value="1"/>
</dbReference>
<keyword evidence="13" id="KW-1185">Reference proteome</keyword>
<accession>A0A5N6R3M4</accession>
<evidence type="ECO:0000259" key="11">
    <source>
        <dbReference type="PROSITE" id="PS51294"/>
    </source>
</evidence>
<keyword evidence="3" id="KW-0805">Transcription regulation</keyword>
<comment type="subunit">
    <text evidence="7">Binds the target DNA as a monomer.</text>
</comment>
<reference evidence="12 13" key="1">
    <citation type="submission" date="2019-06" db="EMBL/GenBank/DDBJ databases">
        <title>A chromosomal-level reference genome of Carpinus fangiana (Coryloideae, Betulaceae).</title>
        <authorList>
            <person name="Yang X."/>
            <person name="Wang Z."/>
            <person name="Zhang L."/>
            <person name="Hao G."/>
            <person name="Liu J."/>
            <person name="Yang Y."/>
        </authorList>
    </citation>
    <scope>NUCLEOTIDE SEQUENCE [LARGE SCALE GENOMIC DNA]</scope>
    <source>
        <strain evidence="12">Cfa_2016G</strain>
        <tissue evidence="12">Leaf</tissue>
    </source>
</reference>
<evidence type="ECO:0000256" key="6">
    <source>
        <dbReference type="ARBA" id="ARBA00023242"/>
    </source>
</evidence>
<evidence type="ECO:0000313" key="12">
    <source>
        <dbReference type="EMBL" id="KAE8055560.1"/>
    </source>
</evidence>
<evidence type="ECO:0000256" key="7">
    <source>
        <dbReference type="ARBA" id="ARBA00061767"/>
    </source>
</evidence>
<dbReference type="EMBL" id="CM017325">
    <property type="protein sequence ID" value="KAE8055560.1"/>
    <property type="molecule type" value="Genomic_DNA"/>
</dbReference>
<dbReference type="AlphaFoldDB" id="A0A5N6R3M4"/>
<dbReference type="Gene3D" id="1.10.10.60">
    <property type="entry name" value="Homeodomain-like"/>
    <property type="match status" value="1"/>
</dbReference>
<dbReference type="Gene3D" id="3.40.50.2300">
    <property type="match status" value="1"/>
</dbReference>
<feature type="compositionally biased region" description="Basic and acidic residues" evidence="9">
    <location>
        <begin position="270"/>
        <end position="286"/>
    </location>
</feature>
<keyword evidence="4" id="KW-0238">DNA-binding</keyword>
<evidence type="ECO:0000256" key="2">
    <source>
        <dbReference type="ARBA" id="ARBA00023012"/>
    </source>
</evidence>